<evidence type="ECO:0000313" key="2">
    <source>
        <dbReference type="EMBL" id="MBW0466201.1"/>
    </source>
</evidence>
<keyword evidence="3" id="KW-1185">Reference proteome</keyword>
<dbReference type="EMBL" id="AVOT02001239">
    <property type="protein sequence ID" value="MBW0466201.1"/>
    <property type="molecule type" value="Genomic_DNA"/>
</dbReference>
<evidence type="ECO:0000256" key="1">
    <source>
        <dbReference type="SAM" id="MobiDB-lite"/>
    </source>
</evidence>
<reference evidence="2" key="1">
    <citation type="submission" date="2021-03" db="EMBL/GenBank/DDBJ databases">
        <title>Draft genome sequence of rust myrtle Austropuccinia psidii MF-1, a brazilian biotype.</title>
        <authorList>
            <person name="Quecine M.C."/>
            <person name="Pachon D.M.R."/>
            <person name="Bonatelli M.L."/>
            <person name="Correr F.H."/>
            <person name="Franceschini L.M."/>
            <person name="Leite T.F."/>
            <person name="Margarido G.R.A."/>
            <person name="Almeida C.A."/>
            <person name="Ferrarezi J.A."/>
            <person name="Labate C.A."/>
        </authorList>
    </citation>
    <scope>NUCLEOTIDE SEQUENCE</scope>
    <source>
        <strain evidence="2">MF-1</strain>
    </source>
</reference>
<protein>
    <submittedName>
        <fullName evidence="2">Uncharacterized protein</fullName>
    </submittedName>
</protein>
<proteinExistence type="predicted"/>
<dbReference type="Proteomes" id="UP000765509">
    <property type="component" value="Unassembled WGS sequence"/>
</dbReference>
<evidence type="ECO:0000313" key="3">
    <source>
        <dbReference type="Proteomes" id="UP000765509"/>
    </source>
</evidence>
<feature type="compositionally biased region" description="Polar residues" evidence="1">
    <location>
        <begin position="1"/>
        <end position="16"/>
    </location>
</feature>
<feature type="region of interest" description="Disordered" evidence="1">
    <location>
        <begin position="1"/>
        <end position="25"/>
    </location>
</feature>
<gene>
    <name evidence="2" type="ORF">O181_005916</name>
</gene>
<name>A0A9Q3BI73_9BASI</name>
<organism evidence="2 3">
    <name type="scientific">Austropuccinia psidii MF-1</name>
    <dbReference type="NCBI Taxonomy" id="1389203"/>
    <lineage>
        <taxon>Eukaryota</taxon>
        <taxon>Fungi</taxon>
        <taxon>Dikarya</taxon>
        <taxon>Basidiomycota</taxon>
        <taxon>Pucciniomycotina</taxon>
        <taxon>Pucciniomycetes</taxon>
        <taxon>Pucciniales</taxon>
        <taxon>Sphaerophragmiaceae</taxon>
        <taxon>Austropuccinia</taxon>
    </lineage>
</organism>
<dbReference type="AlphaFoldDB" id="A0A9Q3BI73"/>
<sequence length="81" mass="8677">MPPSNNLQPVASTSNHSKAEISPLTDPIAQVFQTRDPFPIRVTMGNLNVANAGQNSIARSFRRGDGIIPGTSSEEINAKNM</sequence>
<comment type="caution">
    <text evidence="2">The sequence shown here is derived from an EMBL/GenBank/DDBJ whole genome shotgun (WGS) entry which is preliminary data.</text>
</comment>
<accession>A0A9Q3BI73</accession>